<feature type="transmembrane region" description="Helical" evidence="1">
    <location>
        <begin position="299"/>
        <end position="321"/>
    </location>
</feature>
<evidence type="ECO:0000259" key="2">
    <source>
        <dbReference type="Pfam" id="PF19658"/>
    </source>
</evidence>
<evidence type="ECO:0000256" key="1">
    <source>
        <dbReference type="SAM" id="Phobius"/>
    </source>
</evidence>
<sequence length="432" mass="50700">MELKELRKKIKDSSYTEILNTFEITVKLPHIDESYHLVGLYNIYEFFIKQQKDWKAEELLIYENLFRDSINYFDTGVRELDSFINQYIGNSTYGSDSVKYQLNSNVQRYLNPSTNVFTAKAAAVEFLIDLYKRNADYFSPAFNYMVGNSVNFSSKNTITPIILAYEFENRNNSQIFNRRESEKRAFGALKSEISTLANTYQNEVIEFQKKTELDYERYRTNEENRIANSRNILANWLIFQKNNYVEFTKNTNENFQNLFSSTNEEFNNLQNQYSELLKLKEPVQYWRDKATDLKKNANTLMIILGVTSLIFAVFVYFLLWFTPEGLLESLFGGDKSKALRWSFVFLIFVSIFFVVIRALLKYIFSNLHLARDAEEREKLTYLYISLLSKGNITEEERTIVFQSLFSRSETGLLKDDSSPTMPGISSIIEKIK</sequence>
<accession>A0ABW5K772</accession>
<dbReference type="InterPro" id="IPR046159">
    <property type="entry name" value="DUF6161"/>
</dbReference>
<comment type="caution">
    <text evidence="3">The sequence shown here is derived from an EMBL/GenBank/DDBJ whole genome shotgun (WGS) entry which is preliminary data.</text>
</comment>
<evidence type="ECO:0000313" key="4">
    <source>
        <dbReference type="Proteomes" id="UP001597394"/>
    </source>
</evidence>
<feature type="transmembrane region" description="Helical" evidence="1">
    <location>
        <begin position="341"/>
        <end position="360"/>
    </location>
</feature>
<dbReference type="Proteomes" id="UP001597394">
    <property type="component" value="Unassembled WGS sequence"/>
</dbReference>
<dbReference type="EMBL" id="JBHULG010000001">
    <property type="protein sequence ID" value="MFD2544733.1"/>
    <property type="molecule type" value="Genomic_DNA"/>
</dbReference>
<keyword evidence="1" id="KW-1133">Transmembrane helix</keyword>
<keyword evidence="4" id="KW-1185">Reference proteome</keyword>
<organism evidence="3 4">
    <name type="scientific">Kaistella montana</name>
    <dbReference type="NCBI Taxonomy" id="1849733"/>
    <lineage>
        <taxon>Bacteria</taxon>
        <taxon>Pseudomonadati</taxon>
        <taxon>Bacteroidota</taxon>
        <taxon>Flavobacteriia</taxon>
        <taxon>Flavobacteriales</taxon>
        <taxon>Weeksellaceae</taxon>
        <taxon>Chryseobacterium group</taxon>
        <taxon>Kaistella</taxon>
    </lineage>
</organism>
<protein>
    <submittedName>
        <fullName evidence="3">DUF6161 domain-containing protein</fullName>
    </submittedName>
</protein>
<dbReference type="Pfam" id="PF19658">
    <property type="entry name" value="DUF6161"/>
    <property type="match status" value="1"/>
</dbReference>
<name>A0ABW5K772_9FLAO</name>
<feature type="domain" description="DUF6161" evidence="2">
    <location>
        <begin position="197"/>
        <end position="419"/>
    </location>
</feature>
<gene>
    <name evidence="3" type="ORF">ACFSO8_04580</name>
</gene>
<evidence type="ECO:0000313" key="3">
    <source>
        <dbReference type="EMBL" id="MFD2544733.1"/>
    </source>
</evidence>
<dbReference type="RefSeq" id="WP_255928048.1">
    <property type="nucleotide sequence ID" value="NZ_JANFQP010000001.1"/>
</dbReference>
<reference evidence="4" key="1">
    <citation type="journal article" date="2019" name="Int. J. Syst. Evol. Microbiol.">
        <title>The Global Catalogue of Microorganisms (GCM) 10K type strain sequencing project: providing services to taxonomists for standard genome sequencing and annotation.</title>
        <authorList>
            <consortium name="The Broad Institute Genomics Platform"/>
            <consortium name="The Broad Institute Genome Sequencing Center for Infectious Disease"/>
            <person name="Wu L."/>
            <person name="Ma J."/>
        </authorList>
    </citation>
    <scope>NUCLEOTIDE SEQUENCE [LARGE SCALE GENOMIC DNA]</scope>
    <source>
        <strain evidence="4">KCTC 52204</strain>
    </source>
</reference>
<keyword evidence="1" id="KW-0812">Transmembrane</keyword>
<keyword evidence="1" id="KW-0472">Membrane</keyword>
<proteinExistence type="predicted"/>